<dbReference type="Pfam" id="PF07715">
    <property type="entry name" value="Plug"/>
    <property type="match status" value="1"/>
</dbReference>
<evidence type="ECO:0000256" key="10">
    <source>
        <dbReference type="SAM" id="MobiDB-lite"/>
    </source>
</evidence>
<keyword evidence="1 9" id="KW-0813">Transport</keyword>
<keyword evidence="3" id="KW-0732">Signal</keyword>
<organism evidence="12 13">
    <name type="scientific">Candidatus Nitrotoga arctica</name>
    <dbReference type="NCBI Taxonomy" id="453162"/>
    <lineage>
        <taxon>Bacteria</taxon>
        <taxon>Pseudomonadati</taxon>
        <taxon>Pseudomonadota</taxon>
        <taxon>Betaproteobacteria</taxon>
        <taxon>Nitrosomonadales</taxon>
        <taxon>Gallionellaceae</taxon>
        <taxon>Candidatus Nitrotoga</taxon>
    </lineage>
</organism>
<protein>
    <recommendedName>
        <fullName evidence="11">Secretin/TonB short N-terminal domain-containing protein</fullName>
    </recommendedName>
</protein>
<keyword evidence="8 9" id="KW-0998">Cell outer membrane</keyword>
<evidence type="ECO:0000256" key="2">
    <source>
        <dbReference type="ARBA" id="ARBA00022496"/>
    </source>
</evidence>
<dbReference type="Proteomes" id="UP000839052">
    <property type="component" value="Chromosome"/>
</dbReference>
<dbReference type="PROSITE" id="PS52016">
    <property type="entry name" value="TONB_DEPENDENT_REC_3"/>
    <property type="match status" value="1"/>
</dbReference>
<feature type="domain" description="Secretin/TonB short N-terminal" evidence="11">
    <location>
        <begin position="86"/>
        <end position="137"/>
    </location>
</feature>
<evidence type="ECO:0000256" key="5">
    <source>
        <dbReference type="ARBA" id="ARBA00023065"/>
    </source>
</evidence>
<dbReference type="InterPro" id="IPR012910">
    <property type="entry name" value="Plug_dom"/>
</dbReference>
<reference evidence="12 13" key="1">
    <citation type="submission" date="2021-10" db="EMBL/GenBank/DDBJ databases">
        <authorList>
            <person name="Koch H."/>
        </authorList>
    </citation>
    <scope>NUCLEOTIDE SEQUENCE [LARGE SCALE GENOMIC DNA]</scope>
    <source>
        <strain evidence="12">6680</strain>
    </source>
</reference>
<evidence type="ECO:0000256" key="1">
    <source>
        <dbReference type="ARBA" id="ARBA00022448"/>
    </source>
</evidence>
<evidence type="ECO:0000256" key="6">
    <source>
        <dbReference type="ARBA" id="ARBA00023136"/>
    </source>
</evidence>
<dbReference type="InterPro" id="IPR037066">
    <property type="entry name" value="Plug_dom_sf"/>
</dbReference>
<keyword evidence="2" id="KW-0410">Iron transport</keyword>
<dbReference type="Gene3D" id="2.170.130.10">
    <property type="entry name" value="TonB-dependent receptor, plug domain"/>
    <property type="match status" value="1"/>
</dbReference>
<evidence type="ECO:0000256" key="9">
    <source>
        <dbReference type="PROSITE-ProRule" id="PRU01360"/>
    </source>
</evidence>
<feature type="region of interest" description="Disordered" evidence="10">
    <location>
        <begin position="1"/>
        <end position="20"/>
    </location>
</feature>
<keyword evidence="9" id="KW-0812">Transmembrane</keyword>
<sequence length="384" mass="40941">MEQHDRADIGGGIDTRNSGKAPSLQRFTHSLLACAFTTSVFTTTAIWATSVHAADVATIATSRTAYNIPPGPLEGALNRYGREAGILLSYPTELTAGRRSQGLAGTYSVQEALPLLLAGTGLAAVAQPGDGWTLVNVQTSSQAEPGKELPLVSVTAERTGSFKSNVVQVGAFRDMAPLDVPQTSNVITREVLDAQATTSLFGALRNTAGITRTQLSGSTYDNVAIRGILVENRGNYRLNGSLPIINLIDIPLENKERVEVLKGASSLYYGFVPPSGIVNMVTKRAGNNPVTNLGLMGNQYGGANAHLDVGRRFGSQQQFGARVNLLKGREDIGINNYSGDRMLASGAFDWRVSVVIGPVPQIAPKKHVALRMWQSGMRCHGRPE</sequence>
<comment type="similarity">
    <text evidence="9">Belongs to the TonB-dependent receptor family.</text>
</comment>
<evidence type="ECO:0000256" key="8">
    <source>
        <dbReference type="ARBA" id="ARBA00023237"/>
    </source>
</evidence>
<evidence type="ECO:0000256" key="3">
    <source>
        <dbReference type="ARBA" id="ARBA00022729"/>
    </source>
</evidence>
<accession>A0ABN8AR79</accession>
<dbReference type="RefSeq" id="WP_239797049.1">
    <property type="nucleotide sequence ID" value="NZ_OU912926.1"/>
</dbReference>
<evidence type="ECO:0000259" key="11">
    <source>
        <dbReference type="SMART" id="SM00965"/>
    </source>
</evidence>
<gene>
    <name evidence="12" type="ORF">NTG6680_1984</name>
</gene>
<keyword evidence="9" id="KW-1134">Transmembrane beta strand</keyword>
<evidence type="ECO:0000313" key="13">
    <source>
        <dbReference type="Proteomes" id="UP000839052"/>
    </source>
</evidence>
<evidence type="ECO:0000256" key="7">
    <source>
        <dbReference type="ARBA" id="ARBA00023170"/>
    </source>
</evidence>
<keyword evidence="4" id="KW-0408">Iron</keyword>
<dbReference type="Gene3D" id="3.55.50.30">
    <property type="match status" value="1"/>
</dbReference>
<name>A0ABN8AR79_9PROT</name>
<dbReference type="SMART" id="SM00965">
    <property type="entry name" value="STN"/>
    <property type="match status" value="1"/>
</dbReference>
<comment type="subcellular location">
    <subcellularLocation>
        <location evidence="9">Cell outer membrane</location>
        <topology evidence="9">Multi-pass membrane protein</topology>
    </subcellularLocation>
</comment>
<dbReference type="InterPro" id="IPR011662">
    <property type="entry name" value="Secretin/TonB_short_N"/>
</dbReference>
<evidence type="ECO:0000256" key="4">
    <source>
        <dbReference type="ARBA" id="ARBA00023004"/>
    </source>
</evidence>
<keyword evidence="6 9" id="KW-0472">Membrane</keyword>
<proteinExistence type="inferred from homology"/>
<dbReference type="EMBL" id="OU912926">
    <property type="protein sequence ID" value="CAG9933233.1"/>
    <property type="molecule type" value="Genomic_DNA"/>
</dbReference>
<keyword evidence="7" id="KW-0675">Receptor</keyword>
<keyword evidence="13" id="KW-1185">Reference proteome</keyword>
<dbReference type="InterPro" id="IPR039426">
    <property type="entry name" value="TonB-dep_rcpt-like"/>
</dbReference>
<keyword evidence="5" id="KW-0406">Ion transport</keyword>
<evidence type="ECO:0000313" key="12">
    <source>
        <dbReference type="EMBL" id="CAG9933233.1"/>
    </source>
</evidence>
<dbReference type="PANTHER" id="PTHR32552:SF68">
    <property type="entry name" value="FERRICHROME OUTER MEMBRANE TRANSPORTER_PHAGE RECEPTOR"/>
    <property type="match status" value="1"/>
</dbReference>
<dbReference type="SUPFAM" id="SSF56935">
    <property type="entry name" value="Porins"/>
    <property type="match status" value="1"/>
</dbReference>
<dbReference type="PANTHER" id="PTHR32552">
    <property type="entry name" value="FERRICHROME IRON RECEPTOR-RELATED"/>
    <property type="match status" value="1"/>
</dbReference>